<protein>
    <submittedName>
        <fullName evidence="2">Uncharacterized protein</fullName>
    </submittedName>
</protein>
<proteinExistence type="predicted"/>
<evidence type="ECO:0000313" key="3">
    <source>
        <dbReference type="Proteomes" id="UP001310594"/>
    </source>
</evidence>
<dbReference type="Proteomes" id="UP001310594">
    <property type="component" value="Unassembled WGS sequence"/>
</dbReference>
<organism evidence="2 3">
    <name type="scientific">Elasticomyces elasticus</name>
    <dbReference type="NCBI Taxonomy" id="574655"/>
    <lineage>
        <taxon>Eukaryota</taxon>
        <taxon>Fungi</taxon>
        <taxon>Dikarya</taxon>
        <taxon>Ascomycota</taxon>
        <taxon>Pezizomycotina</taxon>
        <taxon>Dothideomycetes</taxon>
        <taxon>Dothideomycetidae</taxon>
        <taxon>Mycosphaerellales</taxon>
        <taxon>Teratosphaeriaceae</taxon>
        <taxon>Elasticomyces</taxon>
    </lineage>
</organism>
<name>A0AAN7W7D6_9PEZI</name>
<dbReference type="EMBL" id="JAVRQU010000014">
    <property type="protein sequence ID" value="KAK5695529.1"/>
    <property type="molecule type" value="Genomic_DNA"/>
</dbReference>
<dbReference type="AlphaFoldDB" id="A0AAN7W7D6"/>
<sequence length="247" mass="27818">MADIVQDDSLEADTKSVNAEAGPEEDTTTTPEVLDPTVAAGVRLTTTYELLEKILFDDALPMETVFFAQRVNKQFRSLIGRSKGLQQKLFLQRIDFPPNPASRKYVPLDGEVRLNPLSTRKAVYENLPLFFTGPVTEVTTYSDADTLQLHTKEPRISANVWIGDDYKIVVLDMRNMTGLDASKTLSMTGEASSWMRMYLTQPPIPVKCEVNLNNGWRQDCHDTETQISLTMGQMIQTVCGDLEDWDF</sequence>
<comment type="caution">
    <text evidence="2">The sequence shown here is derived from an EMBL/GenBank/DDBJ whole genome shotgun (WGS) entry which is preliminary data.</text>
</comment>
<evidence type="ECO:0000256" key="1">
    <source>
        <dbReference type="SAM" id="MobiDB-lite"/>
    </source>
</evidence>
<evidence type="ECO:0000313" key="2">
    <source>
        <dbReference type="EMBL" id="KAK5695529.1"/>
    </source>
</evidence>
<feature type="region of interest" description="Disordered" evidence="1">
    <location>
        <begin position="1"/>
        <end position="32"/>
    </location>
</feature>
<reference evidence="2" key="1">
    <citation type="submission" date="2023-08" db="EMBL/GenBank/DDBJ databases">
        <title>Black Yeasts Isolated from many extreme environments.</title>
        <authorList>
            <person name="Coleine C."/>
            <person name="Stajich J.E."/>
            <person name="Selbmann L."/>
        </authorList>
    </citation>
    <scope>NUCLEOTIDE SEQUENCE</scope>
    <source>
        <strain evidence="2">CCFEE 5810</strain>
    </source>
</reference>
<accession>A0AAN7W7D6</accession>
<gene>
    <name evidence="2" type="ORF">LTR97_009039</name>
</gene>
<feature type="compositionally biased region" description="Acidic residues" evidence="1">
    <location>
        <begin position="1"/>
        <end position="11"/>
    </location>
</feature>